<proteinExistence type="inferred from homology"/>
<keyword evidence="1" id="KW-0687">Ribonucleoprotein</keyword>
<dbReference type="PANTHER" id="PTHR13490:SF0">
    <property type="entry name" value="SMALL RIBOSOMAL SUBUNIT PROTEIN MS35"/>
    <property type="match status" value="1"/>
</dbReference>
<organism evidence="4 5">
    <name type="scientific">Lasiosphaeria ovina</name>
    <dbReference type="NCBI Taxonomy" id="92902"/>
    <lineage>
        <taxon>Eukaryota</taxon>
        <taxon>Fungi</taxon>
        <taxon>Dikarya</taxon>
        <taxon>Ascomycota</taxon>
        <taxon>Pezizomycotina</taxon>
        <taxon>Sordariomycetes</taxon>
        <taxon>Sordariomycetidae</taxon>
        <taxon>Sordariales</taxon>
        <taxon>Lasiosphaeriaceae</taxon>
        <taxon>Lasiosphaeria</taxon>
    </lineage>
</organism>
<comment type="function">
    <text evidence="1">Component of the mitochondrial ribosome (mitoribosome), a dedicated translation machinery responsible for the synthesis of mitochondrial genome-encoded proteins, including at least some of the essential transmembrane subunits of the mitochondrial respiratory chain. The mitoribosomes are attached to the mitochondrial inner membrane and translation products are cotranslationally integrated into the membrane.</text>
</comment>
<dbReference type="GO" id="GO:0003735">
    <property type="term" value="F:structural constituent of ribosome"/>
    <property type="evidence" value="ECO:0007669"/>
    <property type="project" value="UniProtKB-UniRule"/>
</dbReference>
<dbReference type="Pfam" id="PF10213">
    <property type="entry name" value="MRP-S28"/>
    <property type="match status" value="1"/>
</dbReference>
<name>A0AAE0NM45_9PEZI</name>
<sequence length="378" mass="43990">MASATNSLRLCLRTSNQITSRLRTVQRRQVPLARRALSTSQARWAAKEKGKDDEDSEPPELKYYSSFNDPGEAFRNRLKDETLSEDDRATITGMLEEWQLLPQQKKGDAERLKRDINNEMSDLRRIINPKRDAFWNDSDEKDTDLITDEFGEDDFEEDDMLSMSHGKLEEHREAREYARITVWEMPLLSQFARPFQPPAKEDCLRFRYTTYMGELHPADRKVVVEFCPKDVPGLSEAQQLKLKKLAGPRYNPEKDIVKMSCERFEHQAQNKRYLGDTVSKMIETAKDPTDMFEDIPLDTRHHTFKVKLKYPKEWYINAKRREELEALRKQSLLLDEQKRATGGLIDGVSIIKKNLLAAVEPEPVMELRGGPRSGKVRR</sequence>
<comment type="caution">
    <text evidence="4">The sequence shown here is derived from an EMBL/GenBank/DDBJ whole genome shotgun (WGS) entry which is preliminary data.</text>
</comment>
<evidence type="ECO:0000256" key="2">
    <source>
        <dbReference type="SAM" id="MobiDB-lite"/>
    </source>
</evidence>
<reference evidence="4" key="1">
    <citation type="journal article" date="2023" name="Mol. Phylogenet. Evol.">
        <title>Genome-scale phylogeny and comparative genomics of the fungal order Sordariales.</title>
        <authorList>
            <person name="Hensen N."/>
            <person name="Bonometti L."/>
            <person name="Westerberg I."/>
            <person name="Brannstrom I.O."/>
            <person name="Guillou S."/>
            <person name="Cros-Aarteil S."/>
            <person name="Calhoun S."/>
            <person name="Haridas S."/>
            <person name="Kuo A."/>
            <person name="Mondo S."/>
            <person name="Pangilinan J."/>
            <person name="Riley R."/>
            <person name="LaButti K."/>
            <person name="Andreopoulos B."/>
            <person name="Lipzen A."/>
            <person name="Chen C."/>
            <person name="Yan M."/>
            <person name="Daum C."/>
            <person name="Ng V."/>
            <person name="Clum A."/>
            <person name="Steindorff A."/>
            <person name="Ohm R.A."/>
            <person name="Martin F."/>
            <person name="Silar P."/>
            <person name="Natvig D.O."/>
            <person name="Lalanne C."/>
            <person name="Gautier V."/>
            <person name="Ament-Velasquez S.L."/>
            <person name="Kruys A."/>
            <person name="Hutchinson M.I."/>
            <person name="Powell A.J."/>
            <person name="Barry K."/>
            <person name="Miller A.N."/>
            <person name="Grigoriev I.V."/>
            <person name="Debuchy R."/>
            <person name="Gladieux P."/>
            <person name="Hiltunen Thoren M."/>
            <person name="Johannesson H."/>
        </authorList>
    </citation>
    <scope>NUCLEOTIDE SEQUENCE</scope>
    <source>
        <strain evidence="4">CBS 958.72</strain>
    </source>
</reference>
<gene>
    <name evidence="4" type="ORF">B0T24DRAFT_518099</name>
</gene>
<dbReference type="GO" id="GO:0005763">
    <property type="term" value="C:mitochondrial small ribosomal subunit"/>
    <property type="evidence" value="ECO:0007669"/>
    <property type="project" value="UniProtKB-UniRule"/>
</dbReference>
<dbReference type="GO" id="GO:0032543">
    <property type="term" value="P:mitochondrial translation"/>
    <property type="evidence" value="ECO:0007669"/>
    <property type="project" value="UniProtKB-UniRule"/>
</dbReference>
<dbReference type="PIRSF" id="PIRSF036995">
    <property type="entry name" value="RSM24"/>
    <property type="match status" value="1"/>
</dbReference>
<keyword evidence="1" id="KW-0496">Mitochondrion</keyword>
<comment type="subcellular location">
    <subcellularLocation>
        <location evidence="1">Mitochondrion</location>
    </subcellularLocation>
</comment>
<feature type="domain" description="Small ribosomal subunit protein mS35 mitochondrial conserved" evidence="3">
    <location>
        <begin position="194"/>
        <end position="314"/>
    </location>
</feature>
<dbReference type="InterPro" id="IPR039848">
    <property type="entry name" value="Ribosomal_mS35_mt"/>
</dbReference>
<dbReference type="InterPro" id="IPR019349">
    <property type="entry name" value="Ribosomal_mS35_mit"/>
</dbReference>
<evidence type="ECO:0000259" key="3">
    <source>
        <dbReference type="Pfam" id="PF10213"/>
    </source>
</evidence>
<dbReference type="EMBL" id="JAULSN010000001">
    <property type="protein sequence ID" value="KAK3383985.1"/>
    <property type="molecule type" value="Genomic_DNA"/>
</dbReference>
<protein>
    <recommendedName>
        <fullName evidence="1">Small ribosomal subunit protein mS35</fullName>
    </recommendedName>
    <alternativeName>
        <fullName evidence="1">37S ribosomal protein S24, mitochondrial</fullName>
    </alternativeName>
</protein>
<evidence type="ECO:0000256" key="1">
    <source>
        <dbReference type="PIRNR" id="PIRNR036995"/>
    </source>
</evidence>
<comment type="similarity">
    <text evidence="1">Belongs to the mitochondrion-specific ribosomal protein mS35 family.</text>
</comment>
<feature type="region of interest" description="Disordered" evidence="2">
    <location>
        <begin position="38"/>
        <end position="68"/>
    </location>
</feature>
<dbReference type="InterPro" id="IPR017081">
    <property type="entry name" value="Ribosomal_mS35"/>
</dbReference>
<keyword evidence="1" id="KW-0689">Ribosomal protein</keyword>
<accession>A0AAE0NM45</accession>
<dbReference type="Proteomes" id="UP001287356">
    <property type="component" value="Unassembled WGS sequence"/>
</dbReference>
<keyword evidence="5" id="KW-1185">Reference proteome</keyword>
<evidence type="ECO:0000313" key="4">
    <source>
        <dbReference type="EMBL" id="KAK3383985.1"/>
    </source>
</evidence>
<evidence type="ECO:0000313" key="5">
    <source>
        <dbReference type="Proteomes" id="UP001287356"/>
    </source>
</evidence>
<dbReference type="AlphaFoldDB" id="A0AAE0NM45"/>
<reference evidence="4" key="2">
    <citation type="submission" date="2023-06" db="EMBL/GenBank/DDBJ databases">
        <authorList>
            <consortium name="Lawrence Berkeley National Laboratory"/>
            <person name="Haridas S."/>
            <person name="Hensen N."/>
            <person name="Bonometti L."/>
            <person name="Westerberg I."/>
            <person name="Brannstrom I.O."/>
            <person name="Guillou S."/>
            <person name="Cros-Aarteil S."/>
            <person name="Calhoun S."/>
            <person name="Kuo A."/>
            <person name="Mondo S."/>
            <person name="Pangilinan J."/>
            <person name="Riley R."/>
            <person name="Labutti K."/>
            <person name="Andreopoulos B."/>
            <person name="Lipzen A."/>
            <person name="Chen C."/>
            <person name="Yanf M."/>
            <person name="Daum C."/>
            <person name="Ng V."/>
            <person name="Clum A."/>
            <person name="Steindorff A."/>
            <person name="Ohm R."/>
            <person name="Martin F."/>
            <person name="Silar P."/>
            <person name="Natvig D."/>
            <person name="Lalanne C."/>
            <person name="Gautier V."/>
            <person name="Ament-Velasquez S.L."/>
            <person name="Kruys A."/>
            <person name="Hutchinson M.I."/>
            <person name="Powell A.J."/>
            <person name="Barry K."/>
            <person name="Miller A.N."/>
            <person name="Grigoriev I.V."/>
            <person name="Debuchy R."/>
            <person name="Gladieux P."/>
            <person name="Thoren M.H."/>
            <person name="Johannesson H."/>
        </authorList>
    </citation>
    <scope>NUCLEOTIDE SEQUENCE</scope>
    <source>
        <strain evidence="4">CBS 958.72</strain>
    </source>
</reference>
<dbReference type="PANTHER" id="PTHR13490">
    <property type="entry name" value="MITOCHONDRIAL 28S RIBOSOMAL PROTEIN S28"/>
    <property type="match status" value="1"/>
</dbReference>